<organism evidence="11 12">
    <name type="scientific">Anabarilius grahami</name>
    <name type="common">Kanglang fish</name>
    <name type="synonym">Barilius grahami</name>
    <dbReference type="NCBI Taxonomy" id="495550"/>
    <lineage>
        <taxon>Eukaryota</taxon>
        <taxon>Metazoa</taxon>
        <taxon>Chordata</taxon>
        <taxon>Craniata</taxon>
        <taxon>Vertebrata</taxon>
        <taxon>Euteleostomi</taxon>
        <taxon>Actinopterygii</taxon>
        <taxon>Neopterygii</taxon>
        <taxon>Teleostei</taxon>
        <taxon>Ostariophysi</taxon>
        <taxon>Cypriniformes</taxon>
        <taxon>Xenocyprididae</taxon>
        <taxon>Xenocypridinae</taxon>
        <taxon>Xenocypridinae incertae sedis</taxon>
        <taxon>Anabarilius</taxon>
    </lineage>
</organism>
<keyword evidence="6" id="KW-1133">Transmembrane helix</keyword>
<dbReference type="InterPro" id="IPR009729">
    <property type="entry name" value="Gal-3-0_sulfotransfrase"/>
</dbReference>
<dbReference type="Proteomes" id="UP000281406">
    <property type="component" value="Unassembled WGS sequence"/>
</dbReference>
<evidence type="ECO:0000256" key="10">
    <source>
        <dbReference type="SAM" id="MobiDB-lite"/>
    </source>
</evidence>
<evidence type="ECO:0000256" key="5">
    <source>
        <dbReference type="ARBA" id="ARBA00022968"/>
    </source>
</evidence>
<sequence length="749" mass="83770">MEEEEGAEAASFLFKPPCPEYAELLEVMERAAGRLQLPWECMGKEPVRGRLDERFLSDHNPVTPVSLPFLPDLHTEVRKAWKNPYSARIHLHLRGNFADVEGLGQHGYVSMPPIDETYANYLATGSAPTLKTPVLPSRPLKMTSRLNGRAYAAAGQAGAALHTMAVLQAYQADLLKDLDQGQGLSPDAVAELRQTTDLALRATKQTAASIGRSLAAMVATERHLWLNMADIGEKEKGSLLDAPVSPSELFGGSVEAVVGKFREARARSAAFKKCILLRSDSGPRQPGGSGPPRAEVQRQDQRSSVAARAPPPPWSKSQKRRDAKRRRGTLEAFGLGCPSSTVSSTQGSSGPSAKHTSVAFLKTHKTASSTVQNILFRFAERNNLTVALPITTCDHQFCYPRPFSAHFVHQHTTPPDIITNHLRFSRAELRRLMPNNTMYITILREPGAMFESLFTYFNQYCLSFKRVPNGSLETFLDHPWSYYRPEEKDSMYARNTLTFDLGGDKDRPSSEAAGYAKRFALEVERVFSLVMIAEYFDESLVLLRRLLSWDLDDVLYVSLNMRTPDSKSSLSSENTAKIRAWNAIDSVLYDYFNASLWRQLSTLGLACVEREVQLLRQSRDRLVRSCFGGHLPPLRSAAQITNKELRPWQPSAKVAIVGYDIPVNLTQKGHIPLRDECLKMIMPEVQYTRLLLRSESLRYRKRFPLRSSQQTSRSVGQVRAHKESPAPSLIPRPSDTMARSTRGALRLSQ</sequence>
<feature type="compositionally biased region" description="Low complexity" evidence="10">
    <location>
        <begin position="338"/>
        <end position="352"/>
    </location>
</feature>
<keyword evidence="5" id="KW-0735">Signal-anchor</keyword>
<feature type="compositionally biased region" description="Polar residues" evidence="10">
    <location>
        <begin position="706"/>
        <end position="715"/>
    </location>
</feature>
<dbReference type="EMBL" id="RJVU01038599">
    <property type="protein sequence ID" value="ROL46363.1"/>
    <property type="molecule type" value="Genomic_DNA"/>
</dbReference>
<evidence type="ECO:0000256" key="4">
    <source>
        <dbReference type="ARBA" id="ARBA00022692"/>
    </source>
</evidence>
<feature type="region of interest" description="Disordered" evidence="10">
    <location>
        <begin position="277"/>
        <end position="354"/>
    </location>
</feature>
<dbReference type="SUPFAM" id="SSF52540">
    <property type="entry name" value="P-loop containing nucleoside triphosphate hydrolases"/>
    <property type="match status" value="1"/>
</dbReference>
<keyword evidence="12" id="KW-1185">Reference proteome</keyword>
<keyword evidence="7" id="KW-0333">Golgi apparatus</keyword>
<dbReference type="Pfam" id="PF06990">
    <property type="entry name" value="Gal-3-0_sulfotr"/>
    <property type="match status" value="1"/>
</dbReference>
<comment type="similarity">
    <text evidence="2">Belongs to the galactose-3-O-sulfotransferase family.</text>
</comment>
<dbReference type="PANTHER" id="PTHR14647:SF83">
    <property type="entry name" value="GALACTOSE-3-O-SULFOTRANSFERASE 3"/>
    <property type="match status" value="1"/>
</dbReference>
<proteinExistence type="inferred from homology"/>
<feature type="compositionally biased region" description="Basic residues" evidence="10">
    <location>
        <begin position="317"/>
        <end position="327"/>
    </location>
</feature>
<evidence type="ECO:0000256" key="6">
    <source>
        <dbReference type="ARBA" id="ARBA00022989"/>
    </source>
</evidence>
<comment type="caution">
    <text evidence="11">The sequence shown here is derived from an EMBL/GenBank/DDBJ whole genome shotgun (WGS) entry which is preliminary data.</text>
</comment>
<evidence type="ECO:0000256" key="3">
    <source>
        <dbReference type="ARBA" id="ARBA00022679"/>
    </source>
</evidence>
<comment type="subcellular location">
    <subcellularLocation>
        <location evidence="1">Golgi apparatus membrane</location>
        <topology evidence="1">Single-pass type II membrane protein</topology>
    </subcellularLocation>
</comment>
<dbReference type="GO" id="GO:0001733">
    <property type="term" value="F:galactosylceramide sulfotransferase activity"/>
    <property type="evidence" value="ECO:0007669"/>
    <property type="project" value="InterPro"/>
</dbReference>
<evidence type="ECO:0000256" key="7">
    <source>
        <dbReference type="ARBA" id="ARBA00023034"/>
    </source>
</evidence>
<evidence type="ECO:0000313" key="11">
    <source>
        <dbReference type="EMBL" id="ROL46363.1"/>
    </source>
</evidence>
<name>A0A3N0YJM6_ANAGA</name>
<dbReference type="GO" id="GO:0000139">
    <property type="term" value="C:Golgi membrane"/>
    <property type="evidence" value="ECO:0007669"/>
    <property type="project" value="UniProtKB-SubCell"/>
</dbReference>
<evidence type="ECO:0000256" key="9">
    <source>
        <dbReference type="ARBA" id="ARBA00023180"/>
    </source>
</evidence>
<dbReference type="Gene3D" id="3.40.50.300">
    <property type="entry name" value="P-loop containing nucleotide triphosphate hydrolases"/>
    <property type="match status" value="1"/>
</dbReference>
<keyword evidence="9" id="KW-0325">Glycoprotein</keyword>
<dbReference type="AlphaFoldDB" id="A0A3N0YJM6"/>
<accession>A0A3N0YJM6</accession>
<gene>
    <name evidence="11" type="ORF">DPX16_9098</name>
</gene>
<evidence type="ECO:0000256" key="2">
    <source>
        <dbReference type="ARBA" id="ARBA00008124"/>
    </source>
</evidence>
<feature type="region of interest" description="Disordered" evidence="10">
    <location>
        <begin position="703"/>
        <end position="749"/>
    </location>
</feature>
<evidence type="ECO:0000256" key="8">
    <source>
        <dbReference type="ARBA" id="ARBA00023136"/>
    </source>
</evidence>
<keyword evidence="4" id="KW-0812">Transmembrane</keyword>
<evidence type="ECO:0000313" key="12">
    <source>
        <dbReference type="Proteomes" id="UP000281406"/>
    </source>
</evidence>
<dbReference type="GO" id="GO:0009247">
    <property type="term" value="P:glycolipid biosynthetic process"/>
    <property type="evidence" value="ECO:0007669"/>
    <property type="project" value="InterPro"/>
</dbReference>
<dbReference type="OrthoDB" id="514299at2759"/>
<keyword evidence="3 11" id="KW-0808">Transferase</keyword>
<protein>
    <submittedName>
        <fullName evidence="11">Galactose-3-O-sulfotransferase 3</fullName>
    </submittedName>
</protein>
<reference evidence="11 12" key="1">
    <citation type="submission" date="2018-10" db="EMBL/GenBank/DDBJ databases">
        <title>Genome assembly for a Yunnan-Guizhou Plateau 3E fish, Anabarilius grahami (Regan), and its evolutionary and genetic applications.</title>
        <authorList>
            <person name="Jiang W."/>
        </authorList>
    </citation>
    <scope>NUCLEOTIDE SEQUENCE [LARGE SCALE GENOMIC DNA]</scope>
    <source>
        <strain evidence="11">AG-KIZ</strain>
        <tissue evidence="11">Muscle</tissue>
    </source>
</reference>
<dbReference type="PANTHER" id="PTHR14647">
    <property type="entry name" value="GALACTOSE-3-O-SULFOTRANSFERASE"/>
    <property type="match status" value="1"/>
</dbReference>
<evidence type="ECO:0000256" key="1">
    <source>
        <dbReference type="ARBA" id="ARBA00004323"/>
    </source>
</evidence>
<keyword evidence="8" id="KW-0472">Membrane</keyword>
<dbReference type="InterPro" id="IPR027417">
    <property type="entry name" value="P-loop_NTPase"/>
</dbReference>